<reference evidence="1 2" key="1">
    <citation type="journal article" date="2020" name="IScience">
        <title>Genome Sequencing of the Endangered Kingdonia uniflora (Circaeasteraceae, Ranunculales) Reveals Potential Mechanisms of Evolutionary Specialization.</title>
        <authorList>
            <person name="Sun Y."/>
            <person name="Deng T."/>
            <person name="Zhang A."/>
            <person name="Moore M.J."/>
            <person name="Landis J.B."/>
            <person name="Lin N."/>
            <person name="Zhang H."/>
            <person name="Zhang X."/>
            <person name="Huang J."/>
            <person name="Zhang X."/>
            <person name="Sun H."/>
            <person name="Wang H."/>
        </authorList>
    </citation>
    <scope>NUCLEOTIDE SEQUENCE [LARGE SCALE GENOMIC DNA]</scope>
    <source>
        <strain evidence="1">TB1705</strain>
        <tissue evidence="1">Leaf</tissue>
    </source>
</reference>
<name>A0A7J7MHD0_9MAGN</name>
<gene>
    <name evidence="1" type="ORF">GIB67_026752</name>
</gene>
<keyword evidence="2" id="KW-1185">Reference proteome</keyword>
<protein>
    <submittedName>
        <fullName evidence="1">Uncharacterized protein</fullName>
    </submittedName>
</protein>
<comment type="caution">
    <text evidence="1">The sequence shown here is derived from an EMBL/GenBank/DDBJ whole genome shotgun (WGS) entry which is preliminary data.</text>
</comment>
<dbReference type="EMBL" id="JACGCM010001501">
    <property type="protein sequence ID" value="KAF6154296.1"/>
    <property type="molecule type" value="Genomic_DNA"/>
</dbReference>
<sequence>MLESLQYLFLQDLDSLSPKGLFNGLEASSRTLAYPNLKELIINDMKHWEETSSEDINVMPLLQRVDIYNCPMLNNDHLLLNQFVPFHRLNQNLSGGTDLTAALLCDGSHTYSKRCWCFDMRLLMELSYEPEEINIFTEAGNPDRT</sequence>
<evidence type="ECO:0000313" key="1">
    <source>
        <dbReference type="EMBL" id="KAF6154296.1"/>
    </source>
</evidence>
<proteinExistence type="predicted"/>
<dbReference type="Proteomes" id="UP000541444">
    <property type="component" value="Unassembled WGS sequence"/>
</dbReference>
<evidence type="ECO:0000313" key="2">
    <source>
        <dbReference type="Proteomes" id="UP000541444"/>
    </source>
</evidence>
<organism evidence="1 2">
    <name type="scientific">Kingdonia uniflora</name>
    <dbReference type="NCBI Taxonomy" id="39325"/>
    <lineage>
        <taxon>Eukaryota</taxon>
        <taxon>Viridiplantae</taxon>
        <taxon>Streptophyta</taxon>
        <taxon>Embryophyta</taxon>
        <taxon>Tracheophyta</taxon>
        <taxon>Spermatophyta</taxon>
        <taxon>Magnoliopsida</taxon>
        <taxon>Ranunculales</taxon>
        <taxon>Circaeasteraceae</taxon>
        <taxon>Kingdonia</taxon>
    </lineage>
</organism>
<dbReference type="AlphaFoldDB" id="A0A7J7MHD0"/>
<accession>A0A7J7MHD0</accession>